<dbReference type="GO" id="GO:0005886">
    <property type="term" value="C:plasma membrane"/>
    <property type="evidence" value="ECO:0007669"/>
    <property type="project" value="TreeGrafter"/>
</dbReference>
<evidence type="ECO:0000259" key="9">
    <source>
        <dbReference type="PROSITE" id="PS50026"/>
    </source>
</evidence>
<evidence type="ECO:0000256" key="6">
    <source>
        <dbReference type="PROSITE-ProRule" id="PRU00076"/>
    </source>
</evidence>
<dbReference type="InterPro" id="IPR018097">
    <property type="entry name" value="EGF_Ca-bd_CS"/>
</dbReference>
<feature type="signal peptide" evidence="8">
    <location>
        <begin position="1"/>
        <end position="25"/>
    </location>
</feature>
<name>A0A9Q1HG94_HOLLE</name>
<accession>A0A9Q1HG94</accession>
<feature type="domain" description="EGF-like" evidence="9">
    <location>
        <begin position="77"/>
        <end position="113"/>
    </location>
</feature>
<feature type="transmembrane region" description="Helical" evidence="7">
    <location>
        <begin position="389"/>
        <end position="415"/>
    </location>
</feature>
<dbReference type="PANTHER" id="PTHR24049">
    <property type="entry name" value="CRUMBS FAMILY MEMBER"/>
    <property type="match status" value="1"/>
</dbReference>
<dbReference type="GO" id="GO:0045197">
    <property type="term" value="P:establishment or maintenance of epithelial cell apical/basal polarity"/>
    <property type="evidence" value="ECO:0007669"/>
    <property type="project" value="TreeGrafter"/>
</dbReference>
<dbReference type="GO" id="GO:0042063">
    <property type="term" value="P:gliogenesis"/>
    <property type="evidence" value="ECO:0007669"/>
    <property type="project" value="UniProtKB-ARBA"/>
</dbReference>
<keyword evidence="7" id="KW-0472">Membrane</keyword>
<dbReference type="InterPro" id="IPR001881">
    <property type="entry name" value="EGF-like_Ca-bd_dom"/>
</dbReference>
<dbReference type="FunFam" id="2.10.25.10:FF:000230">
    <property type="entry name" value="Delta-like protein"/>
    <property type="match status" value="1"/>
</dbReference>
<dbReference type="InterPro" id="IPR000742">
    <property type="entry name" value="EGF"/>
</dbReference>
<evidence type="ECO:0000256" key="4">
    <source>
        <dbReference type="ARBA" id="ARBA00023157"/>
    </source>
</evidence>
<feature type="domain" description="EGF-like" evidence="9">
    <location>
        <begin position="141"/>
        <end position="179"/>
    </location>
</feature>
<keyword evidence="4 6" id="KW-1015">Disulfide bond</keyword>
<keyword evidence="7" id="KW-1133">Transmembrane helix</keyword>
<keyword evidence="7" id="KW-0812">Transmembrane</keyword>
<keyword evidence="3" id="KW-0677">Repeat</keyword>
<evidence type="ECO:0000256" key="2">
    <source>
        <dbReference type="ARBA" id="ARBA00022729"/>
    </source>
</evidence>
<evidence type="ECO:0000256" key="1">
    <source>
        <dbReference type="ARBA" id="ARBA00022536"/>
    </source>
</evidence>
<dbReference type="FunFam" id="2.10.25.10:FF:000100">
    <property type="entry name" value="neurogenic locus notch homolog protein 3"/>
    <property type="match status" value="1"/>
</dbReference>
<dbReference type="OrthoDB" id="6138650at2759"/>
<dbReference type="Pfam" id="PF00008">
    <property type="entry name" value="EGF"/>
    <property type="match status" value="4"/>
</dbReference>
<keyword evidence="5" id="KW-0325">Glycoprotein</keyword>
<dbReference type="SUPFAM" id="SSF57196">
    <property type="entry name" value="EGF/Laminin"/>
    <property type="match status" value="4"/>
</dbReference>
<reference evidence="10" key="1">
    <citation type="submission" date="2021-10" db="EMBL/GenBank/DDBJ databases">
        <title>Tropical sea cucumber genome reveals ecological adaptation and Cuvierian tubules defense mechanism.</title>
        <authorList>
            <person name="Chen T."/>
        </authorList>
    </citation>
    <scope>NUCLEOTIDE SEQUENCE</scope>
    <source>
        <strain evidence="10">Nanhai2018</strain>
        <tissue evidence="10">Muscle</tissue>
    </source>
</reference>
<dbReference type="PANTHER" id="PTHR24049:SF22">
    <property type="entry name" value="DROSOPHILA CRUMBS HOMOLOG"/>
    <property type="match status" value="1"/>
</dbReference>
<dbReference type="SMART" id="SM00179">
    <property type="entry name" value="EGF_CA"/>
    <property type="match status" value="5"/>
</dbReference>
<dbReference type="PROSITE" id="PS50026">
    <property type="entry name" value="EGF_3"/>
    <property type="match status" value="4"/>
</dbReference>
<keyword evidence="11" id="KW-1185">Reference proteome</keyword>
<feature type="disulfide bond" evidence="6">
    <location>
        <begin position="169"/>
        <end position="178"/>
    </location>
</feature>
<dbReference type="CDD" id="cd00054">
    <property type="entry name" value="EGF_CA"/>
    <property type="match status" value="3"/>
</dbReference>
<dbReference type="GO" id="GO:0005509">
    <property type="term" value="F:calcium ion binding"/>
    <property type="evidence" value="ECO:0007669"/>
    <property type="project" value="InterPro"/>
</dbReference>
<sequence length="522" mass="57783">MGTDRFYLWFSILWILCILPSRTSGVGSTAQNEGACISQPCENGGTCHEFNDAFLCTCLNGFSGSRCERNDSAIEDNPYACTSNPCMRGQCVSSGPEQFTCMCSPGWVGELCDRDQDECVTPDICGPGLTCVNNEGSYFCKNLSCHAIPCQNGGTCLQEQDGSIPMCSCPDGFTGTHCETVAGGENVCNSHPCQNGGTCLSLDVSQSEFTCQCVSGFSGTLCDIPLHVVCLYDEITYHEGATRYVDCNECYCQKGSWLCTTKFCGTIQGAFKFRNSFDTITGQEDEFSRLLEEDLLNVFNIPDRMLQDLKVSPGSIKVDLTLVSLKAQYDVRRISNDLENMLSNANYSFFFQDKEFTVDPSSVNFAEVVDVTLTPTDANTAAPVSSMDMFVVIFAVAIAVVLLFVLLTCVAKICIRRHNAKAKARQYQKGETENLNNSHQVTTMQQNHLYAVIDNSSETYDDPDDVSINMNGSEYHTYERPKHNSTPNISSQTTMEYKELEFCRDSSRCYQLERDILDNTEV</sequence>
<organism evidence="10 11">
    <name type="scientific">Holothuria leucospilota</name>
    <name type="common">Black long sea cucumber</name>
    <name type="synonym">Mertensiothuria leucospilota</name>
    <dbReference type="NCBI Taxonomy" id="206669"/>
    <lineage>
        <taxon>Eukaryota</taxon>
        <taxon>Metazoa</taxon>
        <taxon>Echinodermata</taxon>
        <taxon>Eleutherozoa</taxon>
        <taxon>Echinozoa</taxon>
        <taxon>Holothuroidea</taxon>
        <taxon>Aspidochirotacea</taxon>
        <taxon>Aspidochirotida</taxon>
        <taxon>Holothuriidae</taxon>
        <taxon>Holothuria</taxon>
    </lineage>
</organism>
<feature type="disulfide bond" evidence="6">
    <location>
        <begin position="213"/>
        <end position="222"/>
    </location>
</feature>
<feature type="domain" description="EGF-like" evidence="9">
    <location>
        <begin position="32"/>
        <end position="68"/>
    </location>
</feature>
<evidence type="ECO:0000256" key="7">
    <source>
        <dbReference type="SAM" id="Phobius"/>
    </source>
</evidence>
<evidence type="ECO:0000256" key="3">
    <source>
        <dbReference type="ARBA" id="ARBA00022737"/>
    </source>
</evidence>
<gene>
    <name evidence="10" type="ORF">HOLleu_07645</name>
</gene>
<dbReference type="Proteomes" id="UP001152320">
    <property type="component" value="Chromosome 3"/>
</dbReference>
<dbReference type="PROSITE" id="PS01187">
    <property type="entry name" value="EGF_CA"/>
    <property type="match status" value="1"/>
</dbReference>
<feature type="disulfide bond" evidence="6">
    <location>
        <begin position="58"/>
        <end position="67"/>
    </location>
</feature>
<dbReference type="SUPFAM" id="SSF57603">
    <property type="entry name" value="FnI-like domain"/>
    <property type="match status" value="1"/>
</dbReference>
<dbReference type="Gene3D" id="2.10.25.10">
    <property type="entry name" value="Laminin"/>
    <property type="match status" value="4"/>
</dbReference>
<feature type="chain" id="PRO_5040241210" evidence="8">
    <location>
        <begin position="26"/>
        <end position="522"/>
    </location>
</feature>
<dbReference type="PROSITE" id="PS00022">
    <property type="entry name" value="EGF_1"/>
    <property type="match status" value="4"/>
</dbReference>
<comment type="caution">
    <text evidence="6">Lacks conserved residue(s) required for the propagation of feature annotation.</text>
</comment>
<evidence type="ECO:0000256" key="8">
    <source>
        <dbReference type="SAM" id="SignalP"/>
    </source>
</evidence>
<dbReference type="GO" id="GO:0032991">
    <property type="term" value="C:protein-containing complex"/>
    <property type="evidence" value="ECO:0007669"/>
    <property type="project" value="TreeGrafter"/>
</dbReference>
<dbReference type="EMBL" id="JAIZAY010000003">
    <property type="protein sequence ID" value="KAJ8044790.1"/>
    <property type="molecule type" value="Genomic_DNA"/>
</dbReference>
<evidence type="ECO:0000256" key="5">
    <source>
        <dbReference type="ARBA" id="ARBA00023180"/>
    </source>
</evidence>
<keyword evidence="2 8" id="KW-0732">Signal</keyword>
<comment type="caution">
    <text evidence="10">The sequence shown here is derived from an EMBL/GenBank/DDBJ whole genome shotgun (WGS) entry which is preliminary data.</text>
</comment>
<dbReference type="Pfam" id="PF23244">
    <property type="entry name" value="VWF"/>
    <property type="match status" value="1"/>
</dbReference>
<protein>
    <submittedName>
        <fullName evidence="10">Fibropellin-3</fullName>
    </submittedName>
</protein>
<dbReference type="GO" id="GO:0007157">
    <property type="term" value="P:heterophilic cell-cell adhesion via plasma membrane cell adhesion molecules"/>
    <property type="evidence" value="ECO:0007669"/>
    <property type="project" value="TreeGrafter"/>
</dbReference>
<feature type="disulfide bond" evidence="6">
    <location>
        <begin position="150"/>
        <end position="167"/>
    </location>
</feature>
<dbReference type="GO" id="GO:0048666">
    <property type="term" value="P:neuron development"/>
    <property type="evidence" value="ECO:0007669"/>
    <property type="project" value="UniProtKB-ARBA"/>
</dbReference>
<feature type="domain" description="EGF-like" evidence="9">
    <location>
        <begin position="184"/>
        <end position="223"/>
    </location>
</feature>
<keyword evidence="1 6" id="KW-0245">EGF-like domain</keyword>
<proteinExistence type="predicted"/>
<evidence type="ECO:0000313" key="11">
    <source>
        <dbReference type="Proteomes" id="UP001152320"/>
    </source>
</evidence>
<feature type="disulfide bond" evidence="6">
    <location>
        <begin position="81"/>
        <end position="91"/>
    </location>
</feature>
<evidence type="ECO:0000313" key="10">
    <source>
        <dbReference type="EMBL" id="KAJ8044790.1"/>
    </source>
</evidence>
<dbReference type="InterPro" id="IPR051022">
    <property type="entry name" value="Notch_Cell-Fate_Det"/>
</dbReference>
<dbReference type="AlphaFoldDB" id="A0A9Q1HG94"/>
<feature type="disulfide bond" evidence="6">
    <location>
        <begin position="103"/>
        <end position="112"/>
    </location>
</feature>
<dbReference type="FunFam" id="2.10.25.10:FF:000185">
    <property type="entry name" value="basement membrane-specific heparan sulfate proteoglycan core protein-like"/>
    <property type="match status" value="1"/>
</dbReference>
<dbReference type="SMART" id="SM00181">
    <property type="entry name" value="EGF"/>
    <property type="match status" value="4"/>
</dbReference>
<dbReference type="PROSITE" id="PS01186">
    <property type="entry name" value="EGF_2"/>
    <property type="match status" value="4"/>
</dbReference>
<dbReference type="GO" id="GO:0000902">
    <property type="term" value="P:cell morphogenesis"/>
    <property type="evidence" value="ECO:0007669"/>
    <property type="project" value="UniProtKB-ARBA"/>
</dbReference>